<dbReference type="Pfam" id="PF02844">
    <property type="entry name" value="GARS_N"/>
    <property type="match status" value="1"/>
</dbReference>
<dbReference type="GO" id="GO:0005524">
    <property type="term" value="F:ATP binding"/>
    <property type="evidence" value="ECO:0007669"/>
    <property type="project" value="UniProtKB-UniRule"/>
</dbReference>
<evidence type="ECO:0000256" key="14">
    <source>
        <dbReference type="HAMAP-Rule" id="MF_00138"/>
    </source>
</evidence>
<dbReference type="RefSeq" id="WP_271687790.1">
    <property type="nucleotide sequence ID" value="NZ_CP116423.1"/>
</dbReference>
<comment type="similarity">
    <text evidence="11 14">Belongs to the GARS family.</text>
</comment>
<evidence type="ECO:0000256" key="1">
    <source>
        <dbReference type="ARBA" id="ARBA00001936"/>
    </source>
</evidence>
<organism evidence="17 18">
    <name type="scientific">Sulfitobacter faviae</name>
    <dbReference type="NCBI Taxonomy" id="1775881"/>
    <lineage>
        <taxon>Bacteria</taxon>
        <taxon>Pseudomonadati</taxon>
        <taxon>Pseudomonadota</taxon>
        <taxon>Alphaproteobacteria</taxon>
        <taxon>Rhodobacterales</taxon>
        <taxon>Roseobacteraceae</taxon>
        <taxon>Sulfitobacter</taxon>
    </lineage>
</organism>
<gene>
    <name evidence="14 17" type="primary">purD</name>
    <name evidence="17" type="ORF">PL336_11645</name>
</gene>
<dbReference type="PROSITE" id="PS50975">
    <property type="entry name" value="ATP_GRASP"/>
    <property type="match status" value="1"/>
</dbReference>
<dbReference type="SMART" id="SM01209">
    <property type="entry name" value="GARS_A"/>
    <property type="match status" value="1"/>
</dbReference>
<evidence type="ECO:0000256" key="8">
    <source>
        <dbReference type="ARBA" id="ARBA00022755"/>
    </source>
</evidence>
<evidence type="ECO:0000256" key="11">
    <source>
        <dbReference type="ARBA" id="ARBA00038345"/>
    </source>
</evidence>
<dbReference type="Gene3D" id="3.90.600.10">
    <property type="entry name" value="Phosphoribosylglycinamide synthetase, C-terminal domain"/>
    <property type="match status" value="1"/>
</dbReference>
<dbReference type="InterPro" id="IPR013815">
    <property type="entry name" value="ATP_grasp_subdomain_1"/>
</dbReference>
<dbReference type="GO" id="GO:0006189">
    <property type="term" value="P:'de novo' IMP biosynthetic process"/>
    <property type="evidence" value="ECO:0007669"/>
    <property type="project" value="UniProtKB-UniRule"/>
</dbReference>
<evidence type="ECO:0000256" key="10">
    <source>
        <dbReference type="ARBA" id="ARBA00023211"/>
    </source>
</evidence>
<dbReference type="InterPro" id="IPR020560">
    <property type="entry name" value="PRibGlycinamide_synth_C-dom"/>
</dbReference>
<dbReference type="FunFam" id="3.40.50.20:FF:000006">
    <property type="entry name" value="Phosphoribosylamine--glycine ligase, chloroplastic"/>
    <property type="match status" value="1"/>
</dbReference>
<protein>
    <recommendedName>
        <fullName evidence="4 14">Phosphoribosylamine--glycine ligase</fullName>
        <ecNumber evidence="4 14">6.3.4.13</ecNumber>
    </recommendedName>
    <alternativeName>
        <fullName evidence="14">GARS</fullName>
    </alternativeName>
    <alternativeName>
        <fullName evidence="12 14">Glycinamide ribonucleotide synthetase</fullName>
    </alternativeName>
    <alternativeName>
        <fullName evidence="13 14">Phosphoribosylglycinamide synthetase</fullName>
    </alternativeName>
</protein>
<evidence type="ECO:0000313" key="17">
    <source>
        <dbReference type="EMBL" id="WCE69453.1"/>
    </source>
</evidence>
<keyword evidence="9 15" id="KW-0067">ATP-binding</keyword>
<keyword evidence="7 15" id="KW-0547">Nucleotide-binding</keyword>
<dbReference type="SMART" id="SM01210">
    <property type="entry name" value="GARS_C"/>
    <property type="match status" value="1"/>
</dbReference>
<dbReference type="HAMAP" id="MF_00138">
    <property type="entry name" value="GARS"/>
    <property type="match status" value="1"/>
</dbReference>
<reference evidence="17" key="1">
    <citation type="submission" date="2023-01" db="EMBL/GenBank/DDBJ databases">
        <title>Comparative genomic analysis of cold water coral derived Sulfitobacter faviae: insights into their metabolism and habitat adaptation.</title>
        <authorList>
            <person name="Guo Y."/>
            <person name="Lin S."/>
            <person name="Huang Z."/>
            <person name="Tang K."/>
            <person name="Wang X."/>
        </authorList>
    </citation>
    <scope>NUCLEOTIDE SEQUENCE</scope>
    <source>
        <strain evidence="17">SCSIO W_1865</strain>
    </source>
</reference>
<evidence type="ECO:0000256" key="4">
    <source>
        <dbReference type="ARBA" id="ARBA00013255"/>
    </source>
</evidence>
<evidence type="ECO:0000256" key="2">
    <source>
        <dbReference type="ARBA" id="ARBA00001946"/>
    </source>
</evidence>
<evidence type="ECO:0000256" key="5">
    <source>
        <dbReference type="ARBA" id="ARBA00022598"/>
    </source>
</evidence>
<proteinExistence type="inferred from homology"/>
<dbReference type="EMBL" id="CP116423">
    <property type="protein sequence ID" value="WCE69453.1"/>
    <property type="molecule type" value="Genomic_DNA"/>
</dbReference>
<sequence>MNILILGSGGREHSLAWAVMQNPKCDKLIVAPGNAGIAAIAQCAKLDIMDGAAVVAFCEGNNIDFVIIGPEAPLAAGVGDDLRAAGFDVFGPSKAAAALEASKAFTKEICDACNAPTAGYGHFTDAASARAYVEKQGAPIVIKADGLAAGKGVIIAMSDAEALAAVDEMFDGAFGEAGAEVVIEEFMEGEEASFFVLCDGETVLPIGTAQDHKRVGDGDSGPNTGGMGAYSPAPVLSDKIAKRALDQIIRPCMAEMAKRGMPYQGVLYAGLMIKDGQPRLVEYNVRFGDPECQVLMMRLGAQAFDLMQATAKGALADMQVNWAEDHALTVVMAAKGYPGDYEKGSEIKGLSALPEDSANMVFHAGTKAQDGAILANGGRVLNVTARGATLAEAQERAYAMVDGIDWPEGFCRRDIGWRALS</sequence>
<dbReference type="InterPro" id="IPR011054">
    <property type="entry name" value="Rudment_hybrid_motif"/>
</dbReference>
<dbReference type="InterPro" id="IPR020559">
    <property type="entry name" value="PRibGlycinamide_synth_CS"/>
</dbReference>
<evidence type="ECO:0000256" key="7">
    <source>
        <dbReference type="ARBA" id="ARBA00022741"/>
    </source>
</evidence>
<dbReference type="Gene3D" id="3.30.1490.20">
    <property type="entry name" value="ATP-grasp fold, A domain"/>
    <property type="match status" value="1"/>
</dbReference>
<dbReference type="Proteomes" id="UP001210770">
    <property type="component" value="Chromosome"/>
</dbReference>
<dbReference type="GO" id="GO:0009113">
    <property type="term" value="P:purine nucleobase biosynthetic process"/>
    <property type="evidence" value="ECO:0007669"/>
    <property type="project" value="InterPro"/>
</dbReference>
<dbReference type="InterPro" id="IPR011761">
    <property type="entry name" value="ATP-grasp"/>
</dbReference>
<dbReference type="InterPro" id="IPR016185">
    <property type="entry name" value="PreATP-grasp_dom_sf"/>
</dbReference>
<evidence type="ECO:0000256" key="3">
    <source>
        <dbReference type="ARBA" id="ARBA00005174"/>
    </source>
</evidence>
<dbReference type="FunFam" id="3.90.600.10:FF:000001">
    <property type="entry name" value="Trifunctional purine biosynthetic protein adenosine-3"/>
    <property type="match status" value="1"/>
</dbReference>
<dbReference type="Pfam" id="PF02843">
    <property type="entry name" value="GARS_C"/>
    <property type="match status" value="1"/>
</dbReference>
<name>A0AAX3LME4_9RHOB</name>
<evidence type="ECO:0000256" key="15">
    <source>
        <dbReference type="PROSITE-ProRule" id="PRU00409"/>
    </source>
</evidence>
<comment type="pathway">
    <text evidence="3 14">Purine metabolism; IMP biosynthesis via de novo pathway; N(1)-(5-phospho-D-ribosyl)glycinamide from 5-phospho-alpha-D-ribose 1-diphosphate: step 2/2.</text>
</comment>
<comment type="cofactor">
    <cofactor evidence="1">
        <name>Mn(2+)</name>
        <dbReference type="ChEBI" id="CHEBI:29035"/>
    </cofactor>
</comment>
<comment type="catalytic activity">
    <reaction evidence="14">
        <text>5-phospho-beta-D-ribosylamine + glycine + ATP = N(1)-(5-phospho-beta-D-ribosyl)glycinamide + ADP + phosphate + H(+)</text>
        <dbReference type="Rhea" id="RHEA:17453"/>
        <dbReference type="ChEBI" id="CHEBI:15378"/>
        <dbReference type="ChEBI" id="CHEBI:30616"/>
        <dbReference type="ChEBI" id="CHEBI:43474"/>
        <dbReference type="ChEBI" id="CHEBI:57305"/>
        <dbReference type="ChEBI" id="CHEBI:58681"/>
        <dbReference type="ChEBI" id="CHEBI:143788"/>
        <dbReference type="ChEBI" id="CHEBI:456216"/>
        <dbReference type="EC" id="6.3.4.13"/>
    </reaction>
</comment>
<accession>A0AAX3LME4</accession>
<keyword evidence="10" id="KW-0464">Manganese</keyword>
<dbReference type="PROSITE" id="PS00184">
    <property type="entry name" value="GARS"/>
    <property type="match status" value="1"/>
</dbReference>
<dbReference type="NCBIfam" id="TIGR00877">
    <property type="entry name" value="purD"/>
    <property type="match status" value="1"/>
</dbReference>
<evidence type="ECO:0000256" key="13">
    <source>
        <dbReference type="ARBA" id="ARBA00042864"/>
    </source>
</evidence>
<dbReference type="GO" id="GO:0004637">
    <property type="term" value="F:phosphoribosylamine-glycine ligase activity"/>
    <property type="evidence" value="ECO:0007669"/>
    <property type="project" value="UniProtKB-UniRule"/>
</dbReference>
<dbReference type="InterPro" id="IPR020561">
    <property type="entry name" value="PRibGlycinamid_synth_ATP-grasp"/>
</dbReference>
<dbReference type="Gene3D" id="3.40.50.20">
    <property type="match status" value="1"/>
</dbReference>
<dbReference type="InterPro" id="IPR000115">
    <property type="entry name" value="PRibGlycinamide_synth"/>
</dbReference>
<keyword evidence="6" id="KW-0479">Metal-binding</keyword>
<dbReference type="PANTHER" id="PTHR43472:SF1">
    <property type="entry name" value="PHOSPHORIBOSYLAMINE--GLYCINE LIGASE, CHLOROPLASTIC"/>
    <property type="match status" value="1"/>
</dbReference>
<dbReference type="FunFam" id="3.30.1490.20:FF:000006">
    <property type="entry name" value="phosphoribosylamine--glycine ligase, chloroplastic-like"/>
    <property type="match status" value="1"/>
</dbReference>
<evidence type="ECO:0000259" key="16">
    <source>
        <dbReference type="PROSITE" id="PS50975"/>
    </source>
</evidence>
<dbReference type="GO" id="GO:0046872">
    <property type="term" value="F:metal ion binding"/>
    <property type="evidence" value="ECO:0007669"/>
    <property type="project" value="UniProtKB-KW"/>
</dbReference>
<dbReference type="Pfam" id="PF01071">
    <property type="entry name" value="GARS_A"/>
    <property type="match status" value="1"/>
</dbReference>
<dbReference type="PANTHER" id="PTHR43472">
    <property type="entry name" value="PHOSPHORIBOSYLAMINE--GLYCINE LIGASE"/>
    <property type="match status" value="1"/>
</dbReference>
<evidence type="ECO:0000256" key="6">
    <source>
        <dbReference type="ARBA" id="ARBA00022723"/>
    </source>
</evidence>
<dbReference type="AlphaFoldDB" id="A0AAX3LME4"/>
<evidence type="ECO:0000313" key="18">
    <source>
        <dbReference type="Proteomes" id="UP001210770"/>
    </source>
</evidence>
<keyword evidence="8 14" id="KW-0658">Purine biosynthesis</keyword>
<dbReference type="InterPro" id="IPR020562">
    <property type="entry name" value="PRibGlycinamide_synth_N"/>
</dbReference>
<feature type="domain" description="ATP-grasp" evidence="16">
    <location>
        <begin position="107"/>
        <end position="312"/>
    </location>
</feature>
<dbReference type="SUPFAM" id="SSF51246">
    <property type="entry name" value="Rudiment single hybrid motif"/>
    <property type="match status" value="1"/>
</dbReference>
<dbReference type="EC" id="6.3.4.13" evidence="4 14"/>
<keyword evidence="5 14" id="KW-0436">Ligase</keyword>
<dbReference type="SUPFAM" id="SSF52440">
    <property type="entry name" value="PreATP-grasp domain"/>
    <property type="match status" value="1"/>
</dbReference>
<evidence type="ECO:0000256" key="9">
    <source>
        <dbReference type="ARBA" id="ARBA00022840"/>
    </source>
</evidence>
<dbReference type="InterPro" id="IPR037123">
    <property type="entry name" value="PRibGlycinamide_synth_C_sf"/>
</dbReference>
<dbReference type="Gene3D" id="3.30.470.20">
    <property type="entry name" value="ATP-grasp fold, B domain"/>
    <property type="match status" value="1"/>
</dbReference>
<evidence type="ECO:0000256" key="12">
    <source>
        <dbReference type="ARBA" id="ARBA00042242"/>
    </source>
</evidence>
<dbReference type="SUPFAM" id="SSF56059">
    <property type="entry name" value="Glutathione synthetase ATP-binding domain-like"/>
    <property type="match status" value="1"/>
</dbReference>
<comment type="cofactor">
    <cofactor evidence="2">
        <name>Mg(2+)</name>
        <dbReference type="ChEBI" id="CHEBI:18420"/>
    </cofactor>
</comment>